<dbReference type="Pfam" id="PF05962">
    <property type="entry name" value="HutD"/>
    <property type="match status" value="1"/>
</dbReference>
<dbReference type="PANTHER" id="PTHR37943">
    <property type="entry name" value="PROTEIN VES"/>
    <property type="match status" value="1"/>
</dbReference>
<dbReference type="InterPro" id="IPR011051">
    <property type="entry name" value="RmlC_Cupin_sf"/>
</dbReference>
<comment type="caution">
    <text evidence="1">The sequence shown here is derived from an EMBL/GenBank/DDBJ whole genome shotgun (WGS) entry which is preliminary data.</text>
</comment>
<dbReference type="InterPro" id="IPR010282">
    <property type="entry name" value="Uncharacterised_HutD/Ves"/>
</dbReference>
<dbReference type="PANTHER" id="PTHR37943:SF1">
    <property type="entry name" value="PROTEIN VES"/>
    <property type="match status" value="1"/>
</dbReference>
<reference evidence="2" key="1">
    <citation type="journal article" date="2019" name="Int. J. Syst. Evol. Microbiol.">
        <title>The Global Catalogue of Microorganisms (GCM) 10K type strain sequencing project: providing services to taxonomists for standard genome sequencing and annotation.</title>
        <authorList>
            <consortium name="The Broad Institute Genomics Platform"/>
            <consortium name="The Broad Institute Genome Sequencing Center for Infectious Disease"/>
            <person name="Wu L."/>
            <person name="Ma J."/>
        </authorList>
    </citation>
    <scope>NUCLEOTIDE SEQUENCE [LARGE SCALE GENOMIC DNA]</scope>
    <source>
        <strain evidence="2">CCUG 56029</strain>
    </source>
</reference>
<sequence>MKLIRSHQARSMPWKNGGGVTHEFATFPEGAGLADFGWRISMAEVAADGPFSAFPGIDRTLALMAGQGIALTVDGAETTVDAGHPMLSFDGGAASFGRLLDGPMLDLNIMTRRGHWLHALRLLETRGAPVEVTGFAVICRSGRIAVRAVDGVWELGPRDCLIAGEAPDAPDTLTVDGTGTAYVLDLEKVEGAGTPENRR</sequence>
<dbReference type="CDD" id="cd20293">
    <property type="entry name" value="cupin_HutD_N"/>
    <property type="match status" value="1"/>
</dbReference>
<evidence type="ECO:0000313" key="1">
    <source>
        <dbReference type="EMBL" id="MFD1883346.1"/>
    </source>
</evidence>
<dbReference type="EMBL" id="JBHUEN010000046">
    <property type="protein sequence ID" value="MFD1883346.1"/>
    <property type="molecule type" value="Genomic_DNA"/>
</dbReference>
<gene>
    <name evidence="1" type="ORF">ACFSCT_16650</name>
</gene>
<evidence type="ECO:0000313" key="2">
    <source>
        <dbReference type="Proteomes" id="UP001597213"/>
    </source>
</evidence>
<name>A0ABW4RAR0_9RHOB</name>
<organism evidence="1 2">
    <name type="scientific">Paracoccus pacificus</name>
    <dbReference type="NCBI Taxonomy" id="1463598"/>
    <lineage>
        <taxon>Bacteria</taxon>
        <taxon>Pseudomonadati</taxon>
        <taxon>Pseudomonadota</taxon>
        <taxon>Alphaproteobacteria</taxon>
        <taxon>Rhodobacterales</taxon>
        <taxon>Paracoccaceae</taxon>
        <taxon>Paracoccus</taxon>
    </lineage>
</organism>
<dbReference type="RefSeq" id="WP_379144645.1">
    <property type="nucleotide sequence ID" value="NZ_JBHUEN010000046.1"/>
</dbReference>
<protein>
    <submittedName>
        <fullName evidence="1">HutD family protein</fullName>
    </submittedName>
</protein>
<dbReference type="Proteomes" id="UP001597213">
    <property type="component" value="Unassembled WGS sequence"/>
</dbReference>
<dbReference type="SUPFAM" id="SSF51182">
    <property type="entry name" value="RmlC-like cupins"/>
    <property type="match status" value="1"/>
</dbReference>
<proteinExistence type="predicted"/>
<keyword evidence="2" id="KW-1185">Reference proteome</keyword>
<dbReference type="InterPro" id="IPR014710">
    <property type="entry name" value="RmlC-like_jellyroll"/>
</dbReference>
<accession>A0ABW4RAR0</accession>
<dbReference type="Gene3D" id="2.60.120.10">
    <property type="entry name" value="Jelly Rolls"/>
    <property type="match status" value="1"/>
</dbReference>